<organism evidence="1 2">
    <name type="scientific">Vespula squamosa</name>
    <name type="common">Southern yellow jacket</name>
    <name type="synonym">Wasp</name>
    <dbReference type="NCBI Taxonomy" id="30214"/>
    <lineage>
        <taxon>Eukaryota</taxon>
        <taxon>Metazoa</taxon>
        <taxon>Ecdysozoa</taxon>
        <taxon>Arthropoda</taxon>
        <taxon>Hexapoda</taxon>
        <taxon>Insecta</taxon>
        <taxon>Pterygota</taxon>
        <taxon>Neoptera</taxon>
        <taxon>Endopterygota</taxon>
        <taxon>Hymenoptera</taxon>
        <taxon>Apocrita</taxon>
        <taxon>Aculeata</taxon>
        <taxon>Vespoidea</taxon>
        <taxon>Vespidae</taxon>
        <taxon>Vespinae</taxon>
        <taxon>Vespula</taxon>
    </lineage>
</organism>
<comment type="caution">
    <text evidence="1">The sequence shown here is derived from an EMBL/GenBank/DDBJ whole genome shotgun (WGS) entry which is preliminary data.</text>
</comment>
<dbReference type="Proteomes" id="UP001607302">
    <property type="component" value="Unassembled WGS sequence"/>
</dbReference>
<protein>
    <submittedName>
        <fullName evidence="1">Uncharacterized protein</fullName>
    </submittedName>
</protein>
<proteinExistence type="predicted"/>
<reference evidence="1 2" key="1">
    <citation type="journal article" date="2024" name="Ann. Entomol. Soc. Am.">
        <title>Genomic analyses of the southern and eastern yellowjacket wasps (Hymenoptera: Vespidae) reveal evolutionary signatures of social life.</title>
        <authorList>
            <person name="Catto M.A."/>
            <person name="Caine P.B."/>
            <person name="Orr S.E."/>
            <person name="Hunt B.G."/>
            <person name="Goodisman M.A.D."/>
        </authorList>
    </citation>
    <scope>NUCLEOTIDE SEQUENCE [LARGE SCALE GENOMIC DNA]</scope>
    <source>
        <strain evidence="1">233</strain>
        <tissue evidence="1">Head and thorax</tissue>
    </source>
</reference>
<evidence type="ECO:0000313" key="2">
    <source>
        <dbReference type="Proteomes" id="UP001607302"/>
    </source>
</evidence>
<keyword evidence="2" id="KW-1185">Reference proteome</keyword>
<gene>
    <name evidence="1" type="ORF">V1478_012158</name>
</gene>
<accession>A0ABD2AD60</accession>
<name>A0ABD2AD60_VESSQ</name>
<evidence type="ECO:0000313" key="1">
    <source>
        <dbReference type="EMBL" id="KAL2718282.1"/>
    </source>
</evidence>
<dbReference type="AlphaFoldDB" id="A0ABD2AD60"/>
<dbReference type="EMBL" id="JAUDFV010000152">
    <property type="protein sequence ID" value="KAL2718282.1"/>
    <property type="molecule type" value="Genomic_DNA"/>
</dbReference>
<sequence>MKLNFLGEACKVQRKRPANSVPRDFLDPRNGKIQGVSREMAAHDCSKITREFDERDRSYPRCIRLQNVMEFFTELLLSHQVDRYLHVHVYKGTSTLRIHVDFSYELKFMSQQQFRDKSVG</sequence>